<reference evidence="1" key="1">
    <citation type="submission" date="2020-02" db="EMBL/GenBank/DDBJ databases">
        <authorList>
            <person name="Meier V. D."/>
        </authorList>
    </citation>
    <scope>NUCLEOTIDE SEQUENCE</scope>
    <source>
        <strain evidence="1">AVDCRST_MAG93</strain>
    </source>
</reference>
<evidence type="ECO:0000313" key="1">
    <source>
        <dbReference type="EMBL" id="CAA9383750.1"/>
    </source>
</evidence>
<proteinExistence type="predicted"/>
<protein>
    <submittedName>
        <fullName evidence="1">Uncharacterized protein</fullName>
    </submittedName>
</protein>
<feature type="non-terminal residue" evidence="1">
    <location>
        <position position="1"/>
    </location>
</feature>
<name>A0A6J4NBC7_9CHLR</name>
<dbReference type="AlphaFoldDB" id="A0A6J4NBC7"/>
<dbReference type="EMBL" id="CADCTR010003134">
    <property type="protein sequence ID" value="CAA9383750.1"/>
    <property type="molecule type" value="Genomic_DNA"/>
</dbReference>
<sequence>YADEDNYVALKLLVKQGKLVLLCKTAGQTIEQQTIIPLAPLGPAFRPDAYHQFLVERRGTDVSLRVDGVPLLRHGRIPGNAAQSGLFTHNAVAAFDGIALTVIEPEG</sequence>
<gene>
    <name evidence="1" type="ORF">AVDCRST_MAG93-9340</name>
</gene>
<organism evidence="1">
    <name type="scientific">uncultured Chloroflexia bacterium</name>
    <dbReference type="NCBI Taxonomy" id="1672391"/>
    <lineage>
        <taxon>Bacteria</taxon>
        <taxon>Bacillati</taxon>
        <taxon>Chloroflexota</taxon>
        <taxon>Chloroflexia</taxon>
        <taxon>environmental samples</taxon>
    </lineage>
</organism>
<accession>A0A6J4NBC7</accession>